<evidence type="ECO:0000313" key="2">
    <source>
        <dbReference type="EMBL" id="KRY87586.1"/>
    </source>
</evidence>
<reference evidence="2 3" key="1">
    <citation type="submission" date="2015-01" db="EMBL/GenBank/DDBJ databases">
        <title>Evolution of Trichinella species and genotypes.</title>
        <authorList>
            <person name="Korhonen P.K."/>
            <person name="Edoardo P."/>
            <person name="Giuseppe L.R."/>
            <person name="Gasser R.B."/>
        </authorList>
    </citation>
    <scope>NUCLEOTIDE SEQUENCE [LARGE SCALE GENOMIC DNA]</scope>
    <source>
        <strain evidence="2">ISS470</strain>
    </source>
</reference>
<evidence type="ECO:0000313" key="3">
    <source>
        <dbReference type="Proteomes" id="UP000054995"/>
    </source>
</evidence>
<dbReference type="Proteomes" id="UP000054995">
    <property type="component" value="Unassembled WGS sequence"/>
</dbReference>
<organism evidence="2 3">
    <name type="scientific">Trichinella pseudospiralis</name>
    <name type="common">Parasitic roundworm</name>
    <dbReference type="NCBI Taxonomy" id="6337"/>
    <lineage>
        <taxon>Eukaryota</taxon>
        <taxon>Metazoa</taxon>
        <taxon>Ecdysozoa</taxon>
        <taxon>Nematoda</taxon>
        <taxon>Enoplea</taxon>
        <taxon>Dorylaimia</taxon>
        <taxon>Trichinellida</taxon>
        <taxon>Trichinellidae</taxon>
        <taxon>Trichinella</taxon>
    </lineage>
</organism>
<sequence>MVYGSTDSAIPDASTSSDMSGNVQTSAFEANTCQNSVRTTQNLKATNIRGNWTYTFRQNVHTADKCSPLAGYIHILNILEFEFIQSARGAALVR</sequence>
<dbReference type="EMBL" id="JYDT01000053">
    <property type="protein sequence ID" value="KRY87586.1"/>
    <property type="molecule type" value="Genomic_DNA"/>
</dbReference>
<evidence type="ECO:0000256" key="1">
    <source>
        <dbReference type="SAM" id="MobiDB-lite"/>
    </source>
</evidence>
<proteinExistence type="predicted"/>
<feature type="region of interest" description="Disordered" evidence="1">
    <location>
        <begin position="1"/>
        <end position="21"/>
    </location>
</feature>
<comment type="caution">
    <text evidence="2">The sequence shown here is derived from an EMBL/GenBank/DDBJ whole genome shotgun (WGS) entry which is preliminary data.</text>
</comment>
<protein>
    <submittedName>
        <fullName evidence="2">Uncharacterized protein</fullName>
    </submittedName>
</protein>
<name>A0A0V1FNN9_TRIPS</name>
<accession>A0A0V1FNN9</accession>
<gene>
    <name evidence="2" type="ORF">T4D_7750</name>
</gene>
<dbReference type="AlphaFoldDB" id="A0A0V1FNN9"/>
<keyword evidence="3" id="KW-1185">Reference proteome</keyword>